<dbReference type="RefSeq" id="WP_151894596.1">
    <property type="nucleotide sequence ID" value="NZ_BKCF01000004.1"/>
</dbReference>
<organism evidence="4 5">
    <name type="scientific">Patiriisocius marinistellae</name>
    <dbReference type="NCBI Taxonomy" id="2494560"/>
    <lineage>
        <taxon>Bacteria</taxon>
        <taxon>Pseudomonadati</taxon>
        <taxon>Bacteroidota</taxon>
        <taxon>Flavobacteriia</taxon>
        <taxon>Flavobacteriales</taxon>
        <taxon>Flavobacteriaceae</taxon>
        <taxon>Patiriisocius</taxon>
    </lineage>
</organism>
<feature type="domain" description="Glucose/Sorbosone dehydrogenase" evidence="2">
    <location>
        <begin position="35"/>
        <end position="331"/>
    </location>
</feature>
<sequence>MKKTLSILFIFFTIIFSSAQEIVLELLKDDFNNLVNIQHANDNRIFVVEQGGSIKILNPDGSVNATPFINLTSLITPGGEQGLLGLAFHPDYATNGHFFVNYVDSNENTQITRYTVSASNPDIANLNSAVSIISINQPFVNHNGGDIKFGPDGFLYIAMGDGGSGGDPNNNGQNQNSLLGKLLRIDVNNSSITNPYNIPPDNPFVGVANSRDEIWAYGLRNPWKFSFDSETNDLWIADVGQGAIEEINKITPTQDTGGLNYGWRCYEGSAPYNNSSTCPPSTDLIFPIAEYNHSVGRSITGGYVYRGNDYPDLEGIYFFADFSSSIIGIVNPSNDLTILNTYPGMWSTFYEGFNKELYIASYSGSIFKIVSTVIAGVDDNILNTIRLTPNPAITNVNVSIDNDVVDEINISDLKGTVILSQSDINTSQKNIDVTTFASGMYLMTIKTQSGNVVIKKLIIQ</sequence>
<evidence type="ECO:0000259" key="3">
    <source>
        <dbReference type="Pfam" id="PF18962"/>
    </source>
</evidence>
<dbReference type="Gene3D" id="2.120.10.30">
    <property type="entry name" value="TolB, C-terminal domain"/>
    <property type="match status" value="1"/>
</dbReference>
<dbReference type="SUPFAM" id="SSF50952">
    <property type="entry name" value="Soluble quinoprotein glucose dehydrogenase"/>
    <property type="match status" value="1"/>
</dbReference>
<dbReference type="PANTHER" id="PTHR19328:SF75">
    <property type="entry name" value="ALDOSE SUGAR DEHYDROGENASE YLII"/>
    <property type="match status" value="1"/>
</dbReference>
<dbReference type="EMBL" id="BKCF01000004">
    <property type="protein sequence ID" value="GEQ86669.1"/>
    <property type="molecule type" value="Genomic_DNA"/>
</dbReference>
<evidence type="ECO:0000313" key="4">
    <source>
        <dbReference type="EMBL" id="GEQ86669.1"/>
    </source>
</evidence>
<evidence type="ECO:0000313" key="5">
    <source>
        <dbReference type="Proteomes" id="UP000326994"/>
    </source>
</evidence>
<keyword evidence="1" id="KW-0732">Signal</keyword>
<accession>A0A5J4G1S9</accession>
<dbReference type="PANTHER" id="PTHR19328">
    <property type="entry name" value="HEDGEHOG-INTERACTING PROTEIN"/>
    <property type="match status" value="1"/>
</dbReference>
<protein>
    <submittedName>
        <fullName evidence="4">Glucose dehydrogenase</fullName>
    </submittedName>
</protein>
<dbReference type="Proteomes" id="UP000326994">
    <property type="component" value="Unassembled WGS sequence"/>
</dbReference>
<gene>
    <name evidence="4" type="ORF">ULMS_21770</name>
</gene>
<proteinExistence type="predicted"/>
<evidence type="ECO:0000259" key="2">
    <source>
        <dbReference type="Pfam" id="PF07995"/>
    </source>
</evidence>
<dbReference type="InterPro" id="IPR011042">
    <property type="entry name" value="6-blade_b-propeller_TolB-like"/>
</dbReference>
<dbReference type="Pfam" id="PF07995">
    <property type="entry name" value="GSDH"/>
    <property type="match status" value="1"/>
</dbReference>
<dbReference type="Pfam" id="PF18962">
    <property type="entry name" value="Por_Secre_tail"/>
    <property type="match status" value="1"/>
</dbReference>
<dbReference type="InterPro" id="IPR026444">
    <property type="entry name" value="Secre_tail"/>
</dbReference>
<reference evidence="4 5" key="1">
    <citation type="submission" date="2019-08" db="EMBL/GenBank/DDBJ databases">
        <title>Ulvibacter marinistellae sp. nov., isolated from a starfish, Patiria pectinifera.</title>
        <authorList>
            <person name="Kawano K."/>
            <person name="Ushijima N."/>
            <person name="Kihara M."/>
            <person name="Itoh H."/>
        </authorList>
    </citation>
    <scope>NUCLEOTIDE SEQUENCE [LARGE SCALE GENOMIC DNA]</scope>
    <source>
        <strain evidence="4 5">KK4</strain>
    </source>
</reference>
<feature type="domain" description="Secretion system C-terminal sorting" evidence="3">
    <location>
        <begin position="389"/>
        <end position="459"/>
    </location>
</feature>
<keyword evidence="5" id="KW-1185">Reference proteome</keyword>
<dbReference type="NCBIfam" id="TIGR04183">
    <property type="entry name" value="Por_Secre_tail"/>
    <property type="match status" value="1"/>
</dbReference>
<dbReference type="InterPro" id="IPR012938">
    <property type="entry name" value="Glc/Sorbosone_DH"/>
</dbReference>
<evidence type="ECO:0000256" key="1">
    <source>
        <dbReference type="ARBA" id="ARBA00022729"/>
    </source>
</evidence>
<dbReference type="OrthoDB" id="9770043at2"/>
<dbReference type="InterPro" id="IPR011041">
    <property type="entry name" value="Quinoprot_gluc/sorb_DH_b-prop"/>
</dbReference>
<dbReference type="AlphaFoldDB" id="A0A5J4G1S9"/>
<comment type="caution">
    <text evidence="4">The sequence shown here is derived from an EMBL/GenBank/DDBJ whole genome shotgun (WGS) entry which is preliminary data.</text>
</comment>
<name>A0A5J4G1S9_9FLAO</name>